<keyword evidence="1" id="KW-0472">Membrane</keyword>
<evidence type="ECO:0000313" key="2">
    <source>
        <dbReference type="EMBL" id="GAA4756870.1"/>
    </source>
</evidence>
<name>A0ABP8ZIS5_9MICO</name>
<evidence type="ECO:0000256" key="1">
    <source>
        <dbReference type="SAM" id="Phobius"/>
    </source>
</evidence>
<reference evidence="3" key="1">
    <citation type="journal article" date="2019" name="Int. J. Syst. Evol. Microbiol.">
        <title>The Global Catalogue of Microorganisms (GCM) 10K type strain sequencing project: providing services to taxonomists for standard genome sequencing and annotation.</title>
        <authorList>
            <consortium name="The Broad Institute Genomics Platform"/>
            <consortium name="The Broad Institute Genome Sequencing Center for Infectious Disease"/>
            <person name="Wu L."/>
            <person name="Ma J."/>
        </authorList>
    </citation>
    <scope>NUCLEOTIDE SEQUENCE [LARGE SCALE GENOMIC DNA]</scope>
    <source>
        <strain evidence="3">JCM 19015</strain>
    </source>
</reference>
<feature type="transmembrane region" description="Helical" evidence="1">
    <location>
        <begin position="28"/>
        <end position="50"/>
    </location>
</feature>
<keyword evidence="1" id="KW-1133">Transmembrane helix</keyword>
<keyword evidence="3" id="KW-1185">Reference proteome</keyword>
<dbReference type="EMBL" id="BAABLP010000010">
    <property type="protein sequence ID" value="GAA4756870.1"/>
    <property type="molecule type" value="Genomic_DNA"/>
</dbReference>
<protein>
    <submittedName>
        <fullName evidence="2">Uncharacterized protein</fullName>
    </submittedName>
</protein>
<comment type="caution">
    <text evidence="2">The sequence shown here is derived from an EMBL/GenBank/DDBJ whole genome shotgun (WGS) entry which is preliminary data.</text>
</comment>
<organism evidence="2 3">
    <name type="scientific">Amnibacterium soli</name>
    <dbReference type="NCBI Taxonomy" id="1282736"/>
    <lineage>
        <taxon>Bacteria</taxon>
        <taxon>Bacillati</taxon>
        <taxon>Actinomycetota</taxon>
        <taxon>Actinomycetes</taxon>
        <taxon>Micrococcales</taxon>
        <taxon>Microbacteriaceae</taxon>
        <taxon>Amnibacterium</taxon>
    </lineage>
</organism>
<accession>A0ABP8ZIS5</accession>
<dbReference type="Proteomes" id="UP001500121">
    <property type="component" value="Unassembled WGS sequence"/>
</dbReference>
<proteinExistence type="predicted"/>
<evidence type="ECO:0000313" key="3">
    <source>
        <dbReference type="Proteomes" id="UP001500121"/>
    </source>
</evidence>
<gene>
    <name evidence="2" type="ORF">GCM10025783_32780</name>
</gene>
<keyword evidence="1" id="KW-0812">Transmembrane</keyword>
<sequence length="59" mass="6442">MPGILTSCTIGTEVCDDSNGVETGLLPWWGLLVVALVLVALAAWLIGILVRSHRRRPWD</sequence>
<dbReference type="RefSeq" id="WP_345482432.1">
    <property type="nucleotide sequence ID" value="NZ_BAABLP010000010.1"/>
</dbReference>